<dbReference type="OMA" id="KMKSKKW"/>
<accession>F4PVI1</accession>
<dbReference type="OrthoDB" id="16028at2759"/>
<dbReference type="EMBL" id="GL883013">
    <property type="protein sequence ID" value="EGG19995.1"/>
    <property type="molecule type" value="Genomic_DNA"/>
</dbReference>
<sequence>MMSYTPSNCIHLYRDLLRAARLLLVDSARKDRSFSQVCRNQVRDRFRENKSVVDTQMKRYLFDQAQKEFSHLKSLLENDSLIKYPNTIRVLPEAAKKSKILLSTSSQEKIKSKKWGLIDRVISTFTNNK</sequence>
<gene>
    <name evidence="2" type="ORF">DFA_07110</name>
</gene>
<evidence type="ECO:0000259" key="1">
    <source>
        <dbReference type="Pfam" id="PF05347"/>
    </source>
</evidence>
<organism evidence="2 3">
    <name type="scientific">Cavenderia fasciculata</name>
    <name type="common">Slime mold</name>
    <name type="synonym">Dictyostelium fasciculatum</name>
    <dbReference type="NCBI Taxonomy" id="261658"/>
    <lineage>
        <taxon>Eukaryota</taxon>
        <taxon>Amoebozoa</taxon>
        <taxon>Evosea</taxon>
        <taxon>Eumycetozoa</taxon>
        <taxon>Dictyostelia</taxon>
        <taxon>Acytosteliales</taxon>
        <taxon>Cavenderiaceae</taxon>
        <taxon>Cavenderia</taxon>
    </lineage>
</organism>
<dbReference type="AlphaFoldDB" id="F4PVI1"/>
<proteinExistence type="predicted"/>
<dbReference type="Pfam" id="PF05347">
    <property type="entry name" value="Complex1_LYR"/>
    <property type="match status" value="1"/>
</dbReference>
<dbReference type="Proteomes" id="UP000007797">
    <property type="component" value="Unassembled WGS sequence"/>
</dbReference>
<reference evidence="3" key="1">
    <citation type="journal article" date="2011" name="Genome Res.">
        <title>Phylogeny-wide analysis of social amoeba genomes highlights ancient origins for complex intercellular communication.</title>
        <authorList>
            <person name="Heidel A.J."/>
            <person name="Lawal H.M."/>
            <person name="Felder M."/>
            <person name="Schilde C."/>
            <person name="Helps N.R."/>
            <person name="Tunggal B."/>
            <person name="Rivero F."/>
            <person name="John U."/>
            <person name="Schleicher M."/>
            <person name="Eichinger L."/>
            <person name="Platzer M."/>
            <person name="Noegel A.A."/>
            <person name="Schaap P."/>
            <person name="Gloeckner G."/>
        </authorList>
    </citation>
    <scope>NUCLEOTIDE SEQUENCE [LARGE SCALE GENOMIC DNA]</scope>
    <source>
        <strain evidence="3">SH3</strain>
    </source>
</reference>
<dbReference type="GeneID" id="14872344"/>
<dbReference type="KEGG" id="dfa:DFA_07110"/>
<protein>
    <recommendedName>
        <fullName evidence="1">Complex 1 LYR protein domain-containing protein</fullName>
    </recommendedName>
</protein>
<keyword evidence="3" id="KW-1185">Reference proteome</keyword>
<evidence type="ECO:0000313" key="2">
    <source>
        <dbReference type="EMBL" id="EGG19995.1"/>
    </source>
</evidence>
<feature type="domain" description="Complex 1 LYR protein" evidence="1">
    <location>
        <begin position="9"/>
        <end position="69"/>
    </location>
</feature>
<evidence type="ECO:0000313" key="3">
    <source>
        <dbReference type="Proteomes" id="UP000007797"/>
    </source>
</evidence>
<dbReference type="RefSeq" id="XP_004366978.1">
    <property type="nucleotide sequence ID" value="XM_004366921.1"/>
</dbReference>
<name>F4PVI1_CACFS</name>
<dbReference type="InterPro" id="IPR008011">
    <property type="entry name" value="Complex1_LYR_dom"/>
</dbReference>